<proteinExistence type="inferred from homology"/>
<gene>
    <name evidence="11" type="ORF">DA73_0225470</name>
</gene>
<feature type="signal peptide" evidence="8">
    <location>
        <begin position="1"/>
        <end position="25"/>
    </location>
</feature>
<evidence type="ECO:0000313" key="11">
    <source>
        <dbReference type="EMBL" id="KIE09677.1"/>
    </source>
</evidence>
<dbReference type="PANTHER" id="PTHR30460">
    <property type="entry name" value="MODERATE CONDUCTANCE MECHANOSENSITIVE CHANNEL YBIO"/>
    <property type="match status" value="1"/>
</dbReference>
<dbReference type="Gene3D" id="2.30.30.60">
    <property type="match status" value="1"/>
</dbReference>
<keyword evidence="5 7" id="KW-1133">Transmembrane helix</keyword>
<evidence type="ECO:0000256" key="5">
    <source>
        <dbReference type="ARBA" id="ARBA00022989"/>
    </source>
</evidence>
<evidence type="ECO:0000256" key="2">
    <source>
        <dbReference type="ARBA" id="ARBA00008017"/>
    </source>
</evidence>
<keyword evidence="4 7" id="KW-0812">Transmembrane</keyword>
<evidence type="ECO:0000259" key="10">
    <source>
        <dbReference type="Pfam" id="PF21082"/>
    </source>
</evidence>
<feature type="transmembrane region" description="Helical" evidence="7">
    <location>
        <begin position="262"/>
        <end position="280"/>
    </location>
</feature>
<feature type="transmembrane region" description="Helical" evidence="7">
    <location>
        <begin position="311"/>
        <end position="331"/>
    </location>
</feature>
<dbReference type="PANTHER" id="PTHR30460:SF0">
    <property type="entry name" value="MODERATE CONDUCTANCE MECHANOSENSITIVE CHANNEL YBIO"/>
    <property type="match status" value="1"/>
</dbReference>
<evidence type="ECO:0000256" key="3">
    <source>
        <dbReference type="ARBA" id="ARBA00022475"/>
    </source>
</evidence>
<dbReference type="InterPro" id="IPR011014">
    <property type="entry name" value="MscS_channel_TM-2"/>
</dbReference>
<comment type="caution">
    <text evidence="11">The sequence shown here is derived from an EMBL/GenBank/DDBJ whole genome shotgun (WGS) entry which is preliminary data.</text>
</comment>
<dbReference type="GO" id="GO:0005886">
    <property type="term" value="C:plasma membrane"/>
    <property type="evidence" value="ECO:0007669"/>
    <property type="project" value="UniProtKB-SubCell"/>
</dbReference>
<dbReference type="InterPro" id="IPR049278">
    <property type="entry name" value="MS_channel_C"/>
</dbReference>
<evidence type="ECO:0000259" key="9">
    <source>
        <dbReference type="Pfam" id="PF00924"/>
    </source>
</evidence>
<accession>A0A0C1N4V8</accession>
<feature type="domain" description="Mechanosensitive ion channel MscS" evidence="9">
    <location>
        <begin position="357"/>
        <end position="418"/>
    </location>
</feature>
<comment type="similarity">
    <text evidence="2">Belongs to the MscS (TC 1.A.23) family.</text>
</comment>
<feature type="chain" id="PRO_5002153941" evidence="8">
    <location>
        <begin position="26"/>
        <end position="539"/>
    </location>
</feature>
<sequence length="539" mass="59775">MRFKFLAVALFSAVITIGAMPPASAQIPFLPVWQTPTTQTTESDTRVVSRWVSLDGRSLFQVAAPRANISERLEQINQNLETISQTYFQSPRDDLKVEVTSENQIPVIRVNGRYLMTITQQDANLRQVEPKEAATRISQLLEEHLREGKQERHPKSLIRQSGIATGAGLTVLVISLGLNQWQKRSSKRLAQQLAPTPSIDKPITTQLKQQQNRDMHEVRRRLFQLAQAVLWGGGIYFILGLFPITRVLQLEILTALQIPLRLGIVGLVTYVATRFSYALIDRFTSALVNSRVLLTPETSERLQLRISTISGVTKGVVTIVWIVAGILAALTSLGINILPLLAGAGLVGVAISLASQNLIKDAINGFLIIVEDQYAVGDVIDVGNVGGLVESLNLRMTQLRDAEGRLISIPNSEIKIVANRSSRWSRADLTIPVAYDANIDGALELIGKVALEMDEDPKWQYQIVETPQVLGVDNFGDRGLIIRVWIKTQPLKQWDVAREYRRRLKIAFDQAGISIPVPQQAIWINEGQLAKSSLDGRGD</sequence>
<name>A0A0C1N4V8_9CYAN</name>
<dbReference type="InterPro" id="IPR006685">
    <property type="entry name" value="MscS_channel_2nd"/>
</dbReference>
<comment type="subcellular location">
    <subcellularLocation>
        <location evidence="1">Cell membrane</location>
        <topology evidence="1">Multi-pass membrane protein</topology>
    </subcellularLocation>
</comment>
<dbReference type="Gene3D" id="1.10.287.1260">
    <property type="match status" value="1"/>
</dbReference>
<evidence type="ECO:0000256" key="8">
    <source>
        <dbReference type="SAM" id="SignalP"/>
    </source>
</evidence>
<dbReference type="SUPFAM" id="SSF82861">
    <property type="entry name" value="Mechanosensitive channel protein MscS (YggB), transmembrane region"/>
    <property type="match status" value="1"/>
</dbReference>
<dbReference type="InterPro" id="IPR010920">
    <property type="entry name" value="LSM_dom_sf"/>
</dbReference>
<feature type="domain" description="Mechanosensitive ion channel MscS C-terminal" evidence="10">
    <location>
        <begin position="428"/>
        <end position="515"/>
    </location>
</feature>
<dbReference type="Pfam" id="PF21082">
    <property type="entry name" value="MS_channel_3rd"/>
    <property type="match status" value="1"/>
</dbReference>
<dbReference type="EMBL" id="JHEG02000054">
    <property type="protein sequence ID" value="KIE09677.1"/>
    <property type="molecule type" value="Genomic_DNA"/>
</dbReference>
<protein>
    <submittedName>
        <fullName evidence="11">Mechanosensitive ion channel protein MscS</fullName>
    </submittedName>
</protein>
<keyword evidence="3" id="KW-1003">Cell membrane</keyword>
<dbReference type="GO" id="GO:0008381">
    <property type="term" value="F:mechanosensitive monoatomic ion channel activity"/>
    <property type="evidence" value="ECO:0007669"/>
    <property type="project" value="InterPro"/>
</dbReference>
<dbReference type="SUPFAM" id="SSF82689">
    <property type="entry name" value="Mechanosensitive channel protein MscS (YggB), C-terminal domain"/>
    <property type="match status" value="1"/>
</dbReference>
<organism evidence="11">
    <name type="scientific">Tolypothrix bouteillei VB521301</name>
    <dbReference type="NCBI Taxonomy" id="1479485"/>
    <lineage>
        <taxon>Bacteria</taxon>
        <taxon>Bacillati</taxon>
        <taxon>Cyanobacteriota</taxon>
        <taxon>Cyanophyceae</taxon>
        <taxon>Nostocales</taxon>
        <taxon>Tolypothrichaceae</taxon>
        <taxon>Tolypothrix</taxon>
    </lineage>
</organism>
<feature type="transmembrane region" description="Helical" evidence="7">
    <location>
        <begin position="222"/>
        <end position="242"/>
    </location>
</feature>
<reference evidence="11" key="1">
    <citation type="journal article" date="2015" name="Genome Announc.">
        <title>Draft Genome Sequence of Tolypothrix boutellei Strain VB521301.</title>
        <authorList>
            <person name="Chandrababunaidu M.M."/>
            <person name="Singh D."/>
            <person name="Sen D."/>
            <person name="Bhan S."/>
            <person name="Das S."/>
            <person name="Gupta A."/>
            <person name="Adhikary S.P."/>
            <person name="Tripathy S."/>
        </authorList>
    </citation>
    <scope>NUCLEOTIDE SEQUENCE</scope>
    <source>
        <strain evidence="11">VB521301</strain>
    </source>
</reference>
<keyword evidence="6 7" id="KW-0472">Membrane</keyword>
<dbReference type="STRING" id="1479485.DA73_0225470"/>
<dbReference type="Gene3D" id="3.30.70.100">
    <property type="match status" value="1"/>
</dbReference>
<evidence type="ECO:0000256" key="1">
    <source>
        <dbReference type="ARBA" id="ARBA00004651"/>
    </source>
</evidence>
<evidence type="ECO:0000256" key="4">
    <source>
        <dbReference type="ARBA" id="ARBA00022692"/>
    </source>
</evidence>
<dbReference type="AlphaFoldDB" id="A0A0C1N4V8"/>
<evidence type="ECO:0000256" key="6">
    <source>
        <dbReference type="ARBA" id="ARBA00023136"/>
    </source>
</evidence>
<feature type="transmembrane region" description="Helical" evidence="7">
    <location>
        <begin position="157"/>
        <end position="178"/>
    </location>
</feature>
<dbReference type="InterPro" id="IPR023408">
    <property type="entry name" value="MscS_beta-dom_sf"/>
</dbReference>
<evidence type="ECO:0000256" key="7">
    <source>
        <dbReference type="SAM" id="Phobius"/>
    </source>
</evidence>
<dbReference type="SUPFAM" id="SSF50182">
    <property type="entry name" value="Sm-like ribonucleoproteins"/>
    <property type="match status" value="1"/>
</dbReference>
<dbReference type="FunFam" id="3.30.70.100:FF:000018">
    <property type="entry name" value="MscS mechanosensitive ion channel"/>
    <property type="match status" value="1"/>
</dbReference>
<dbReference type="Pfam" id="PF00924">
    <property type="entry name" value="MS_channel_2nd"/>
    <property type="match status" value="1"/>
</dbReference>
<dbReference type="InterPro" id="IPR011066">
    <property type="entry name" value="MscS_channel_C_sf"/>
</dbReference>
<keyword evidence="8" id="KW-0732">Signal</keyword>
<dbReference type="InterPro" id="IPR045276">
    <property type="entry name" value="YbiO_bact"/>
</dbReference>